<dbReference type="EMBL" id="VIVQ01000002">
    <property type="protein sequence ID" value="TWE10429.1"/>
    <property type="molecule type" value="Genomic_DNA"/>
</dbReference>
<dbReference type="Gene3D" id="2.60.60.30">
    <property type="entry name" value="sav2460 like domains"/>
    <property type="match status" value="1"/>
</dbReference>
<evidence type="ECO:0000313" key="4">
    <source>
        <dbReference type="Proteomes" id="UP000318297"/>
    </source>
</evidence>
<evidence type="ECO:0000256" key="1">
    <source>
        <dbReference type="ARBA" id="ARBA00008775"/>
    </source>
</evidence>
<reference evidence="3 4" key="1">
    <citation type="submission" date="2019-06" db="EMBL/GenBank/DDBJ databases">
        <title>Sequencing the genomes of 1000 actinobacteria strains.</title>
        <authorList>
            <person name="Klenk H.-P."/>
        </authorList>
    </citation>
    <scope>NUCLEOTIDE SEQUENCE [LARGE SCALE GENOMIC DNA]</scope>
    <source>
        <strain evidence="3 4">DSM 19560</strain>
    </source>
</reference>
<comment type="similarity">
    <text evidence="1">Belongs to the CAPAB/TerDEXZ family.</text>
</comment>
<dbReference type="AlphaFoldDB" id="A0A561E486"/>
<dbReference type="PANTHER" id="PTHR32097">
    <property type="entry name" value="CAMP-BINDING PROTEIN 1-RELATED"/>
    <property type="match status" value="1"/>
</dbReference>
<gene>
    <name evidence="3" type="ORF">BKA23_2790</name>
</gene>
<keyword evidence="4" id="KW-1185">Reference proteome</keyword>
<organism evidence="3 4">
    <name type="scientific">Rudaeicoccus suwonensis</name>
    <dbReference type="NCBI Taxonomy" id="657409"/>
    <lineage>
        <taxon>Bacteria</taxon>
        <taxon>Bacillati</taxon>
        <taxon>Actinomycetota</taxon>
        <taxon>Actinomycetes</taxon>
        <taxon>Micrococcales</taxon>
        <taxon>Dermacoccaceae</taxon>
        <taxon>Rudaeicoccus</taxon>
    </lineage>
</organism>
<dbReference type="Pfam" id="PF02342">
    <property type="entry name" value="TerD"/>
    <property type="match status" value="1"/>
</dbReference>
<evidence type="ECO:0000259" key="2">
    <source>
        <dbReference type="Pfam" id="PF02342"/>
    </source>
</evidence>
<comment type="caution">
    <text evidence="3">The sequence shown here is derived from an EMBL/GenBank/DDBJ whole genome shotgun (WGS) entry which is preliminary data.</text>
</comment>
<protein>
    <submittedName>
        <fullName evidence="3">Tellurium resistance protein TerD</fullName>
    </submittedName>
</protein>
<dbReference type="PANTHER" id="PTHR32097:SF4">
    <property type="entry name" value="GENERAL STRESS PROTEIN 16U"/>
    <property type="match status" value="1"/>
</dbReference>
<proteinExistence type="inferred from homology"/>
<evidence type="ECO:0000313" key="3">
    <source>
        <dbReference type="EMBL" id="TWE10429.1"/>
    </source>
</evidence>
<feature type="domain" description="TerD" evidence="2">
    <location>
        <begin position="4"/>
        <end position="183"/>
    </location>
</feature>
<dbReference type="Proteomes" id="UP000318297">
    <property type="component" value="Unassembled WGS sequence"/>
</dbReference>
<dbReference type="InterPro" id="IPR051324">
    <property type="entry name" value="Stress/Tellurium_Resist"/>
</dbReference>
<dbReference type="CDD" id="cd06974">
    <property type="entry name" value="TerD_like"/>
    <property type="match status" value="1"/>
</dbReference>
<accession>A0A561E486</accession>
<dbReference type="InterPro" id="IPR003325">
    <property type="entry name" value="TerD"/>
</dbReference>
<name>A0A561E486_9MICO</name>
<sequence>MSPMAKGANIALRREIPNLTGVVVGVAWDGGGERSLTDNLALMTILVGADGRALSPDHVVFFNQLVSADLSTAQLQQALGGDDEQVEVDLDAVPAEVERIVTVLYLSEGSGNTRTLGQLRSLVVRVLNLDGGASIISTVNLADGLQSETALKLIELYRHNGEWKLRALGLGYTAGLAGVAKEFGVPL</sequence>